<feature type="transmembrane region" description="Helical" evidence="1">
    <location>
        <begin position="115"/>
        <end position="138"/>
    </location>
</feature>
<accession>A0ABS6TFR7</accession>
<feature type="transmembrane region" description="Helical" evidence="1">
    <location>
        <begin position="78"/>
        <end position="95"/>
    </location>
</feature>
<protein>
    <submittedName>
        <fullName evidence="2">Energy-coupled thiamine transporter ThiT</fullName>
    </submittedName>
</protein>
<evidence type="ECO:0000313" key="3">
    <source>
        <dbReference type="Proteomes" id="UP000774130"/>
    </source>
</evidence>
<dbReference type="Proteomes" id="UP000774130">
    <property type="component" value="Unassembled WGS sequence"/>
</dbReference>
<dbReference type="NCBIfam" id="TIGR02357">
    <property type="entry name" value="ECF_ThiT_YuaJ"/>
    <property type="match status" value="1"/>
</dbReference>
<keyword evidence="1" id="KW-0812">Transmembrane</keyword>
<organism evidence="2 3">
    <name type="scientific">Enterococcus alishanensis</name>
    <dbReference type="NCBI Taxonomy" id="1303817"/>
    <lineage>
        <taxon>Bacteria</taxon>
        <taxon>Bacillati</taxon>
        <taxon>Bacillota</taxon>
        <taxon>Bacilli</taxon>
        <taxon>Lactobacillales</taxon>
        <taxon>Enterococcaceae</taxon>
        <taxon>Enterococcus</taxon>
    </lineage>
</organism>
<reference evidence="2 3" key="1">
    <citation type="submission" date="2021-06" db="EMBL/GenBank/DDBJ databases">
        <title>Enterococcus alishanensis sp. nov., a novel lactic acid bacterium isolated from fresh coffee beans.</title>
        <authorList>
            <person name="Chen Y.-S."/>
        </authorList>
    </citation>
    <scope>NUCLEOTIDE SEQUENCE [LARGE SCALE GENOMIC DNA]</scope>
    <source>
        <strain evidence="2 3">ALS3</strain>
    </source>
</reference>
<feature type="transmembrane region" description="Helical" evidence="1">
    <location>
        <begin position="30"/>
        <end position="46"/>
    </location>
</feature>
<dbReference type="InterPro" id="IPR012651">
    <property type="entry name" value="Thia_Transptr_ThiT"/>
</dbReference>
<feature type="transmembrane region" description="Helical" evidence="1">
    <location>
        <begin position="150"/>
        <end position="175"/>
    </location>
</feature>
<name>A0ABS6TFR7_9ENTE</name>
<evidence type="ECO:0000256" key="1">
    <source>
        <dbReference type="SAM" id="Phobius"/>
    </source>
</evidence>
<keyword evidence="3" id="KW-1185">Reference proteome</keyword>
<dbReference type="EMBL" id="JAHUZB010000006">
    <property type="protein sequence ID" value="MBV7391774.1"/>
    <property type="molecule type" value="Genomic_DNA"/>
</dbReference>
<sequence>MHERTRIMMEATIFAALSLLLSMVPTNIGSSLTVSLGMIPLTIFALRRGLKAGLIAAFIWGILHFPMGNVFFLSVPQVLIEYPIAFTFAGFAGLFSDSLKQALIAGDSRGVTRSVILGSFAGSFARFFWHFVAGVVFWGSYAVWGMGPVLFSFVTNGINFIATGAVTSIVIVIIAKKTPQLFLPKSAAKLEKTTN</sequence>
<dbReference type="RefSeq" id="WP_218326985.1">
    <property type="nucleotide sequence ID" value="NZ_JAHUZB010000006.1"/>
</dbReference>
<keyword evidence="1" id="KW-0472">Membrane</keyword>
<feature type="transmembrane region" description="Helical" evidence="1">
    <location>
        <begin position="53"/>
        <end position="72"/>
    </location>
</feature>
<evidence type="ECO:0000313" key="2">
    <source>
        <dbReference type="EMBL" id="MBV7391774.1"/>
    </source>
</evidence>
<dbReference type="Pfam" id="PF09515">
    <property type="entry name" value="Thia_YuaJ"/>
    <property type="match status" value="1"/>
</dbReference>
<gene>
    <name evidence="2" type="primary">thiT</name>
    <name evidence="2" type="ORF">KUA55_13885</name>
</gene>
<comment type="caution">
    <text evidence="2">The sequence shown here is derived from an EMBL/GenBank/DDBJ whole genome shotgun (WGS) entry which is preliminary data.</text>
</comment>
<feature type="transmembrane region" description="Helical" evidence="1">
    <location>
        <begin position="7"/>
        <end position="24"/>
    </location>
</feature>
<keyword evidence="1" id="KW-1133">Transmembrane helix</keyword>
<proteinExistence type="predicted"/>